<dbReference type="Gene3D" id="1.25.10.10">
    <property type="entry name" value="Leucine-rich Repeat Variant"/>
    <property type="match status" value="2"/>
</dbReference>
<evidence type="ECO:0000313" key="5">
    <source>
        <dbReference type="Proteomes" id="UP000641954"/>
    </source>
</evidence>
<keyword evidence="2" id="KW-0605">Phycobilisome</keyword>
<accession>A0ABR8E9B4</accession>
<keyword evidence="5" id="KW-1185">Reference proteome</keyword>
<dbReference type="Proteomes" id="UP000641954">
    <property type="component" value="Unassembled WGS sequence"/>
</dbReference>
<proteinExistence type="predicted"/>
<reference evidence="4 5" key="1">
    <citation type="journal article" date="2020" name="ISME J.">
        <title>Comparative genomics reveals insights into cyanobacterial evolution and habitat adaptation.</title>
        <authorList>
            <person name="Chen M.Y."/>
            <person name="Teng W.K."/>
            <person name="Zhao L."/>
            <person name="Hu C.X."/>
            <person name="Zhou Y.K."/>
            <person name="Han B.P."/>
            <person name="Song L.R."/>
            <person name="Shu W.S."/>
        </authorList>
    </citation>
    <scope>NUCLEOTIDE SEQUENCE [LARGE SCALE GENOMIC DNA]</scope>
    <source>
        <strain evidence="4 5">FACHB-1370</strain>
    </source>
</reference>
<protein>
    <submittedName>
        <fullName evidence="4">CHAT domain-containing protein</fullName>
    </submittedName>
</protein>
<dbReference type="SMART" id="SM00567">
    <property type="entry name" value="EZ_HEAT"/>
    <property type="match status" value="8"/>
</dbReference>
<dbReference type="EMBL" id="JACJSK010000006">
    <property type="protein sequence ID" value="MBD2543424.1"/>
    <property type="molecule type" value="Genomic_DNA"/>
</dbReference>
<dbReference type="InterPro" id="IPR016024">
    <property type="entry name" value="ARM-type_fold"/>
</dbReference>
<name>A0ABR8E9B4_9CYAN</name>
<evidence type="ECO:0000259" key="3">
    <source>
        <dbReference type="Pfam" id="PF12770"/>
    </source>
</evidence>
<feature type="domain" description="CHAT" evidence="3">
    <location>
        <begin position="625"/>
        <end position="920"/>
    </location>
</feature>
<evidence type="ECO:0000256" key="1">
    <source>
        <dbReference type="ARBA" id="ARBA00022549"/>
    </source>
</evidence>
<dbReference type="InterPro" id="IPR011989">
    <property type="entry name" value="ARM-like"/>
</dbReference>
<sequence length="921" mass="104585">MMEDKRIDVLIQFLETTTDEFTLSQAAASLGEIATGNDRAISALVKLLESSTKEYNRRQVAYSLGKIDPGNESAISALVRILETSTDEYTRKEAADSLIEIATGDKKTISALVKLLETATDQDIRRQVASSLVEIAIGGNESAISALVRILETTTDEGTRRQAAYILGEIAKGDEGAISALIKLLETATDEFTRRRAAESLGQIATGDERAISELVKLLETTTDEDTRSQAAESLGQIAKGDEKAISELVRILETTKNKDTRDKALNSLGQIARDNTTAIKALIKLLSTSSSIRPIVKTLEKIASPGNSIALEGLRKLLPDIESALTRRLVKELIQKLDDRQKQELEQDEDNLLLFLTTTRIKETADRYFSVNSYQKRKFCYQRILACLDKMQQGRDILTRRSLMQSYLELYQQIVAFSLQFKEYKDTFIYIELFRNRYLVERIAQQDAPLPQTISPALARKVQTAKQTERKTLQTYTDAISKHRQETENNRSETELETLSQAWENAKQTLEDLYLQVAEIEPEFIAKTKVYPIHFEEVQQLLPADNAIIEFFFTETELITLLILPGTQSPLIPETLRIKLKPNHLETLAEDWKAYLEDKNKSETNTTDTTIQQLPQRIDHLGKLLNFTDLNQYIPRQIKQLIIVPNNYLHLFPIHALPWNENQRLIDCFSVRYFPNLHIWKICQNRQRTRDSFLGIENPTADKDLIFAKAEIGSICQTGNFKKTKVLPHDKAKKQDILQDAKNFHCFHFSGHGEYNFTNPLESYLELSETHSENLTLSTIFTDLHLPNADLATLSACCTGVVDAFQPTDECLGIATGFLLAGAKAVVSSLWKVNSIATAFLLDEFYRQLEQTQDKAVALQNAQNWLRKREAEELIQRAKEWDLSKLKWEDRSPLRATLKSLKDIPFENPYYWAPFILTGC</sequence>
<evidence type="ECO:0000256" key="2">
    <source>
        <dbReference type="ARBA" id="ARBA00022738"/>
    </source>
</evidence>
<dbReference type="InterPro" id="IPR024983">
    <property type="entry name" value="CHAT_dom"/>
</dbReference>
<dbReference type="InterPro" id="IPR004155">
    <property type="entry name" value="PBS_lyase_HEAT"/>
</dbReference>
<dbReference type="PANTHER" id="PTHR12697">
    <property type="entry name" value="PBS LYASE HEAT-LIKE PROTEIN"/>
    <property type="match status" value="1"/>
</dbReference>
<dbReference type="SUPFAM" id="SSF48371">
    <property type="entry name" value="ARM repeat"/>
    <property type="match status" value="1"/>
</dbReference>
<evidence type="ECO:0000313" key="4">
    <source>
        <dbReference type="EMBL" id="MBD2543424.1"/>
    </source>
</evidence>
<keyword evidence="1" id="KW-0042">Antenna complex</keyword>
<dbReference type="Pfam" id="PF13646">
    <property type="entry name" value="HEAT_2"/>
    <property type="match status" value="2"/>
</dbReference>
<gene>
    <name evidence="4" type="ORF">H6G72_06065</name>
</gene>
<organism evidence="4 5">
    <name type="scientific">Planktothricoides raciborskii FACHB-1370</name>
    <dbReference type="NCBI Taxonomy" id="2949576"/>
    <lineage>
        <taxon>Bacteria</taxon>
        <taxon>Bacillati</taxon>
        <taxon>Cyanobacteriota</taxon>
        <taxon>Cyanophyceae</taxon>
        <taxon>Oscillatoriophycideae</taxon>
        <taxon>Oscillatoriales</taxon>
        <taxon>Oscillatoriaceae</taxon>
        <taxon>Planktothricoides</taxon>
    </lineage>
</organism>
<dbReference type="RefSeq" id="WP_190877592.1">
    <property type="nucleotide sequence ID" value="NZ_JACJSK010000006.1"/>
</dbReference>
<comment type="caution">
    <text evidence="4">The sequence shown here is derived from an EMBL/GenBank/DDBJ whole genome shotgun (WGS) entry which is preliminary data.</text>
</comment>
<dbReference type="Pfam" id="PF12770">
    <property type="entry name" value="CHAT"/>
    <property type="match status" value="1"/>
</dbReference>
<dbReference type="PANTHER" id="PTHR12697:SF5">
    <property type="entry name" value="DEOXYHYPUSINE HYDROXYLASE"/>
    <property type="match status" value="1"/>
</dbReference>